<evidence type="ECO:0000313" key="11">
    <source>
        <dbReference type="RefSeq" id="XP_034115294.2"/>
    </source>
</evidence>
<dbReference type="InterPro" id="IPR027474">
    <property type="entry name" value="L-asparaginase_N"/>
</dbReference>
<dbReference type="Pfam" id="PF17763">
    <property type="entry name" value="Asparaginase_C"/>
    <property type="match status" value="1"/>
</dbReference>
<dbReference type="GO" id="GO:0004067">
    <property type="term" value="F:asparaginase activity"/>
    <property type="evidence" value="ECO:0007669"/>
    <property type="project" value="UniProtKB-UniRule"/>
</dbReference>
<evidence type="ECO:0000259" key="8">
    <source>
        <dbReference type="Pfam" id="PF00710"/>
    </source>
</evidence>
<dbReference type="Gene3D" id="3.40.50.40">
    <property type="match status" value="1"/>
</dbReference>
<dbReference type="GO" id="GO:0009066">
    <property type="term" value="P:aspartate family amino acid metabolic process"/>
    <property type="evidence" value="ECO:0007669"/>
    <property type="project" value="UniProtKB-ARBA"/>
</dbReference>
<dbReference type="FunFam" id="3.40.50.40:FF:000001">
    <property type="entry name" value="L-asparaginase 1"/>
    <property type="match status" value="1"/>
</dbReference>
<dbReference type="GeneID" id="117575268"/>
<evidence type="ECO:0000313" key="10">
    <source>
        <dbReference type="Proteomes" id="UP000515160"/>
    </source>
</evidence>
<dbReference type="SMART" id="SM00870">
    <property type="entry name" value="Asparaginase"/>
    <property type="match status" value="1"/>
</dbReference>
<evidence type="ECO:0000256" key="4">
    <source>
        <dbReference type="ARBA" id="ARBA00023043"/>
    </source>
</evidence>
<dbReference type="PROSITE" id="PS50297">
    <property type="entry name" value="ANK_REP_REGION"/>
    <property type="match status" value="3"/>
</dbReference>
<dbReference type="AlphaFoldDB" id="A0A6P8XQE0"/>
<reference evidence="11" key="1">
    <citation type="submission" date="2025-08" db="UniProtKB">
        <authorList>
            <consortium name="RefSeq"/>
        </authorList>
    </citation>
    <scope>IDENTIFICATION</scope>
    <source>
        <strain evidence="11">15112-1751.03</strain>
        <tissue evidence="11">Whole Adult</tissue>
    </source>
</reference>
<accession>A0A6P8XQE0</accession>
<dbReference type="PRINTS" id="PR00139">
    <property type="entry name" value="ASNGLNASE"/>
</dbReference>
<feature type="repeat" description="ANK" evidence="6">
    <location>
        <begin position="470"/>
        <end position="502"/>
    </location>
</feature>
<dbReference type="InterPro" id="IPR027475">
    <property type="entry name" value="Asparaginase/glutaminase_AS2"/>
</dbReference>
<protein>
    <recommendedName>
        <fullName evidence="1">asparaginase</fullName>
        <ecNumber evidence="1">3.5.1.1</ecNumber>
    </recommendedName>
</protein>
<feature type="repeat" description="ANK" evidence="6">
    <location>
        <begin position="537"/>
        <end position="569"/>
    </location>
</feature>
<evidence type="ECO:0000256" key="7">
    <source>
        <dbReference type="PROSITE-ProRule" id="PRU10100"/>
    </source>
</evidence>
<dbReference type="InterPro" id="IPR006034">
    <property type="entry name" value="Asparaginase/glutaminase-like"/>
</dbReference>
<evidence type="ECO:0000256" key="3">
    <source>
        <dbReference type="ARBA" id="ARBA00022801"/>
    </source>
</evidence>
<dbReference type="PIRSF" id="PIRSF500176">
    <property type="entry name" value="L_ASNase"/>
    <property type="match status" value="1"/>
</dbReference>
<dbReference type="InterPro" id="IPR036770">
    <property type="entry name" value="Ankyrin_rpt-contain_sf"/>
</dbReference>
<feature type="domain" description="Asparaginase/glutaminase C-terminal" evidence="9">
    <location>
        <begin position="246"/>
        <end position="360"/>
    </location>
</feature>
<dbReference type="RefSeq" id="XP_034115294.2">
    <property type="nucleotide sequence ID" value="XM_034259403.2"/>
</dbReference>
<comment type="similarity">
    <text evidence="5">In the N-terminal section; belongs to the asparaginase 1 family.</text>
</comment>
<dbReference type="InterPro" id="IPR002110">
    <property type="entry name" value="Ankyrin_rpt"/>
</dbReference>
<dbReference type="InterPro" id="IPR036152">
    <property type="entry name" value="Asp/glu_Ase-like_sf"/>
</dbReference>
<dbReference type="PROSITE" id="PS50088">
    <property type="entry name" value="ANK_REPEAT"/>
    <property type="match status" value="3"/>
</dbReference>
<dbReference type="FunFam" id="3.40.50.1170:FF:000003">
    <property type="entry name" value="60 kDa lysophospholipase"/>
    <property type="match status" value="1"/>
</dbReference>
<evidence type="ECO:0000259" key="9">
    <source>
        <dbReference type="Pfam" id="PF17763"/>
    </source>
</evidence>
<dbReference type="SUPFAM" id="SSF53774">
    <property type="entry name" value="Glutaminase/Asparaginase"/>
    <property type="match status" value="1"/>
</dbReference>
<evidence type="ECO:0000256" key="5">
    <source>
        <dbReference type="ARBA" id="ARBA00061199"/>
    </source>
</evidence>
<organism evidence="10 11">
    <name type="scientific">Drosophila albomicans</name>
    <name type="common">Fruit fly</name>
    <dbReference type="NCBI Taxonomy" id="7291"/>
    <lineage>
        <taxon>Eukaryota</taxon>
        <taxon>Metazoa</taxon>
        <taxon>Ecdysozoa</taxon>
        <taxon>Arthropoda</taxon>
        <taxon>Hexapoda</taxon>
        <taxon>Insecta</taxon>
        <taxon>Pterygota</taxon>
        <taxon>Neoptera</taxon>
        <taxon>Endopterygota</taxon>
        <taxon>Diptera</taxon>
        <taxon>Brachycera</taxon>
        <taxon>Muscomorpha</taxon>
        <taxon>Ephydroidea</taxon>
        <taxon>Drosophilidae</taxon>
        <taxon>Drosophila</taxon>
    </lineage>
</organism>
<dbReference type="InterPro" id="IPR041725">
    <property type="entry name" value="L-asparaginase_I"/>
</dbReference>
<dbReference type="InterPro" id="IPR040919">
    <property type="entry name" value="Asparaginase_C"/>
</dbReference>
<dbReference type="Gene3D" id="3.40.50.1170">
    <property type="entry name" value="L-asparaginase, N-terminal domain"/>
    <property type="match status" value="1"/>
</dbReference>
<gene>
    <name evidence="11" type="primary">LOC117575268</name>
</gene>
<dbReference type="InterPro" id="IPR037152">
    <property type="entry name" value="L-asparaginase_N_sf"/>
</dbReference>
<keyword evidence="10" id="KW-1185">Reference proteome</keyword>
<feature type="domain" description="L-asparaginase N-terminal" evidence="8">
    <location>
        <begin position="15"/>
        <end position="225"/>
    </location>
</feature>
<dbReference type="Pfam" id="PF00710">
    <property type="entry name" value="Asparaginase"/>
    <property type="match status" value="1"/>
</dbReference>
<dbReference type="PANTHER" id="PTHR11707">
    <property type="entry name" value="L-ASPARAGINASE"/>
    <property type="match status" value="1"/>
</dbReference>
<dbReference type="InterPro" id="IPR027473">
    <property type="entry name" value="L-asparaginase_C"/>
</dbReference>
<dbReference type="OrthoDB" id="542841at2759"/>
<keyword evidence="2" id="KW-0677">Repeat</keyword>
<keyword evidence="3" id="KW-0378">Hydrolase</keyword>
<evidence type="ECO:0000256" key="2">
    <source>
        <dbReference type="ARBA" id="ARBA00022737"/>
    </source>
</evidence>
<dbReference type="CDD" id="cd08963">
    <property type="entry name" value="L-asparaginase_I"/>
    <property type="match status" value="1"/>
</dbReference>
<dbReference type="NCBIfam" id="TIGR00519">
    <property type="entry name" value="asnASE_I"/>
    <property type="match status" value="1"/>
</dbReference>
<feature type="active site" evidence="7">
    <location>
        <position position="125"/>
    </location>
</feature>
<dbReference type="PANTHER" id="PTHR11707:SF28">
    <property type="entry name" value="60 KDA LYSOPHOSPHOLIPASE"/>
    <property type="match status" value="1"/>
</dbReference>
<dbReference type="PIRSF" id="PIRSF001220">
    <property type="entry name" value="L-ASNase_gatD"/>
    <property type="match status" value="1"/>
</dbReference>
<dbReference type="Proteomes" id="UP000515160">
    <property type="component" value="Chromosome 2R"/>
</dbReference>
<dbReference type="Gene3D" id="1.25.40.20">
    <property type="entry name" value="Ankyrin repeat-containing domain"/>
    <property type="match status" value="2"/>
</dbReference>
<dbReference type="PROSITE" id="PS51732">
    <property type="entry name" value="ASN_GLN_ASE_3"/>
    <property type="match status" value="1"/>
</dbReference>
<evidence type="ECO:0000256" key="1">
    <source>
        <dbReference type="ARBA" id="ARBA00012920"/>
    </source>
</evidence>
<feature type="repeat" description="ANK" evidence="6">
    <location>
        <begin position="437"/>
        <end position="469"/>
    </location>
</feature>
<dbReference type="SUPFAM" id="SSF48403">
    <property type="entry name" value="Ankyrin repeat"/>
    <property type="match status" value="1"/>
</dbReference>
<name>A0A6P8XQE0_DROAB</name>
<keyword evidence="4 6" id="KW-0040">ANK repeat</keyword>
<evidence type="ECO:0000256" key="6">
    <source>
        <dbReference type="PROSITE-ProRule" id="PRU00023"/>
    </source>
</evidence>
<dbReference type="SMART" id="SM00248">
    <property type="entry name" value="ANK"/>
    <property type="match status" value="4"/>
</dbReference>
<dbReference type="PROSITE" id="PS00917">
    <property type="entry name" value="ASN_GLN_ASE_2"/>
    <property type="match status" value="1"/>
</dbReference>
<proteinExistence type="inferred from homology"/>
<dbReference type="EC" id="3.5.1.1" evidence="1"/>
<dbReference type="InterPro" id="IPR006033">
    <property type="entry name" value="AsnA_fam"/>
</dbReference>
<dbReference type="Pfam" id="PF12796">
    <property type="entry name" value="Ank_2"/>
    <property type="match status" value="2"/>
</dbReference>
<sequence length="599" mass="66320">MDTMQCQCNQIKEARVLVLYTGGSIGMMRNDAGVLTPIPNELPKRIREDPNCHDITYTSQYEANEEPPLVLPILNGAALRVIYDIKVYEPLLDSSCMAMNDWIRMANNIGEYYERYDGFVILHGTDTMAYTASALAFMLENLGKPVVITGAAIPIFEMRTDGRDNFVGSLMLAGNYNIPEVMIYFDKNVLRGCRSTKINSMGFHAFDSPNNPKLGKVGINVEIKNYQIYRPCNLGEFMVENKLEPNVALLRIYPGITPAVLRAFLAAPIKGVVIQSFGCGNMPEQKDLFEVLRVAIESGLLVVNTTQCLRGEVTPIYETANWMQMGVVAGGDMTQEAALTKLAYVLGKDKWSLEQKKQMMQLNLRGELSTQFTAKINDMDLIEGVARTLHLSSCKESDQMCSTFFPALVDAAVRGGDVAKLKSLKAYGANLCETNCEGRTALHLSCYLGQQDCVACLLGAGCPADLTDRFNRTPLHEAIDADNHKIIELLLKSGAKLQQEDQLALAEQLRMLAENGQIERLESYRLAGANLMLADRSGRTPLHYAAQLGNLPVVEYLLLFYNDVKLKDVLGLEPVHYAKATNHSEVIAALCDKIKDARS</sequence>